<sequence length="28" mass="3342">MNKDCLIDFKDFFKNAQITLPSNFHLKI</sequence>
<dbReference type="EMBL" id="HACA01001612">
    <property type="protein sequence ID" value="CDW18973.1"/>
    <property type="molecule type" value="Transcribed_RNA"/>
</dbReference>
<dbReference type="AlphaFoldDB" id="A0A0K2SYX6"/>
<accession>A0A0K2SYX6</accession>
<organism evidence="1">
    <name type="scientific">Lepeophtheirus salmonis</name>
    <name type="common">Salmon louse</name>
    <name type="synonym">Caligus salmonis</name>
    <dbReference type="NCBI Taxonomy" id="72036"/>
    <lineage>
        <taxon>Eukaryota</taxon>
        <taxon>Metazoa</taxon>
        <taxon>Ecdysozoa</taxon>
        <taxon>Arthropoda</taxon>
        <taxon>Crustacea</taxon>
        <taxon>Multicrustacea</taxon>
        <taxon>Hexanauplia</taxon>
        <taxon>Copepoda</taxon>
        <taxon>Siphonostomatoida</taxon>
        <taxon>Caligidae</taxon>
        <taxon>Lepeophtheirus</taxon>
    </lineage>
</organism>
<reference evidence="1" key="1">
    <citation type="submission" date="2014-05" db="EMBL/GenBank/DDBJ databases">
        <authorList>
            <person name="Chronopoulou M."/>
        </authorList>
    </citation>
    <scope>NUCLEOTIDE SEQUENCE</scope>
    <source>
        <tissue evidence="1">Whole organism</tissue>
    </source>
</reference>
<protein>
    <submittedName>
        <fullName evidence="1">Uncharacterized protein</fullName>
    </submittedName>
</protein>
<evidence type="ECO:0000313" key="1">
    <source>
        <dbReference type="EMBL" id="CDW18974.1"/>
    </source>
</evidence>
<name>A0A0K2SYX6_LEPSM</name>
<proteinExistence type="predicted"/>
<dbReference type="EMBL" id="HACA01001613">
    <property type="protein sequence ID" value="CDW18974.1"/>
    <property type="molecule type" value="Transcribed_RNA"/>
</dbReference>